<dbReference type="AlphaFoldDB" id="A0A8J5HXU4"/>
<sequence length="171" mass="19106">MSSSRTSRIGAVRKACQETDTANCLTTSHAGVRLRLWRASARIGRVGSEHLAKQNLHEKRAMTCGERMQYNIADGTVETEFSVVPKNKTVVKHKACKLSLGMEPVQQNHGTKHKRYRLTLGMGQMQQDDGAKHKSLVHKNHRGLGRFYWVLRACSQHAKTTGRRGKTVGVS</sequence>
<organism evidence="1 2">
    <name type="scientific">Zingiber officinale</name>
    <name type="common">Ginger</name>
    <name type="synonym">Amomum zingiber</name>
    <dbReference type="NCBI Taxonomy" id="94328"/>
    <lineage>
        <taxon>Eukaryota</taxon>
        <taxon>Viridiplantae</taxon>
        <taxon>Streptophyta</taxon>
        <taxon>Embryophyta</taxon>
        <taxon>Tracheophyta</taxon>
        <taxon>Spermatophyta</taxon>
        <taxon>Magnoliopsida</taxon>
        <taxon>Liliopsida</taxon>
        <taxon>Zingiberales</taxon>
        <taxon>Zingiberaceae</taxon>
        <taxon>Zingiber</taxon>
    </lineage>
</organism>
<comment type="caution">
    <text evidence="1">The sequence shown here is derived from an EMBL/GenBank/DDBJ whole genome shotgun (WGS) entry which is preliminary data.</text>
</comment>
<gene>
    <name evidence="1" type="ORF">ZIOFF_015030</name>
</gene>
<name>A0A8J5HXU4_ZINOF</name>
<reference evidence="1 2" key="1">
    <citation type="submission" date="2020-08" db="EMBL/GenBank/DDBJ databases">
        <title>Plant Genome Project.</title>
        <authorList>
            <person name="Zhang R.-G."/>
        </authorList>
    </citation>
    <scope>NUCLEOTIDE SEQUENCE [LARGE SCALE GENOMIC DNA]</scope>
    <source>
        <tissue evidence="1">Rhizome</tissue>
    </source>
</reference>
<protein>
    <submittedName>
        <fullName evidence="1">Uncharacterized protein</fullName>
    </submittedName>
</protein>
<accession>A0A8J5HXU4</accession>
<keyword evidence="2" id="KW-1185">Reference proteome</keyword>
<evidence type="ECO:0000313" key="2">
    <source>
        <dbReference type="Proteomes" id="UP000734854"/>
    </source>
</evidence>
<dbReference type="Proteomes" id="UP000734854">
    <property type="component" value="Unassembled WGS sequence"/>
</dbReference>
<evidence type="ECO:0000313" key="1">
    <source>
        <dbReference type="EMBL" id="KAG6525078.1"/>
    </source>
</evidence>
<proteinExistence type="predicted"/>
<dbReference type="EMBL" id="JACMSC010000004">
    <property type="protein sequence ID" value="KAG6525078.1"/>
    <property type="molecule type" value="Genomic_DNA"/>
</dbReference>